<comment type="subcellular location">
    <subcellularLocation>
        <location evidence="1 7">Cell membrane</location>
        <topology evidence="1 7">Multi-pass membrane protein</topology>
    </subcellularLocation>
</comment>
<comment type="similarity">
    <text evidence="7">Belongs to the binding-protein-dependent transport system permease family.</text>
</comment>
<evidence type="ECO:0000256" key="4">
    <source>
        <dbReference type="ARBA" id="ARBA00022692"/>
    </source>
</evidence>
<keyword evidence="2 7" id="KW-0813">Transport</keyword>
<protein>
    <submittedName>
        <fullName evidence="9">Oligopeptide ABC transporter permease OppB</fullName>
    </submittedName>
</protein>
<dbReference type="GO" id="GO:0005886">
    <property type="term" value="C:plasma membrane"/>
    <property type="evidence" value="ECO:0007669"/>
    <property type="project" value="UniProtKB-SubCell"/>
</dbReference>
<evidence type="ECO:0000259" key="8">
    <source>
        <dbReference type="PROSITE" id="PS50928"/>
    </source>
</evidence>
<feature type="transmembrane region" description="Helical" evidence="7">
    <location>
        <begin position="9"/>
        <end position="30"/>
    </location>
</feature>
<dbReference type="NCBIfam" id="NF007008">
    <property type="entry name" value="PRK09471.1"/>
    <property type="match status" value="1"/>
</dbReference>
<feature type="transmembrane region" description="Helical" evidence="7">
    <location>
        <begin position="232"/>
        <end position="254"/>
    </location>
</feature>
<keyword evidence="10" id="KW-1185">Reference proteome</keyword>
<evidence type="ECO:0000256" key="6">
    <source>
        <dbReference type="ARBA" id="ARBA00023136"/>
    </source>
</evidence>
<reference evidence="9 10" key="1">
    <citation type="submission" date="2018-12" db="EMBL/GenBank/DDBJ databases">
        <title>Rubrispira sanarue gen. nov., sp., nov., a member of the order Silvanigrellales, isolated from a brackish lake in Hamamatsu Japan.</title>
        <authorList>
            <person name="Maejima Y."/>
            <person name="Iino T."/>
            <person name="Muraguchi Y."/>
            <person name="Fukuda K."/>
            <person name="Nojiri H."/>
            <person name="Ohkuma M."/>
            <person name="Moriuchi R."/>
            <person name="Dohra H."/>
            <person name="Kimbara K."/>
            <person name="Shintani M."/>
        </authorList>
    </citation>
    <scope>NUCLEOTIDE SEQUENCE [LARGE SCALE GENOMIC DNA]</scope>
    <source>
        <strain evidence="9 10">RF1110005</strain>
    </source>
</reference>
<dbReference type="InterPro" id="IPR000515">
    <property type="entry name" value="MetI-like"/>
</dbReference>
<keyword evidence="3" id="KW-1003">Cell membrane</keyword>
<keyword evidence="6 7" id="KW-0472">Membrane</keyword>
<dbReference type="PANTHER" id="PTHR43163">
    <property type="entry name" value="DIPEPTIDE TRANSPORT SYSTEM PERMEASE PROTEIN DPPB-RELATED"/>
    <property type="match status" value="1"/>
</dbReference>
<gene>
    <name evidence="9" type="primary">oppB</name>
    <name evidence="9" type="ORF">JCM31447_10910</name>
</gene>
<dbReference type="Proteomes" id="UP000291236">
    <property type="component" value="Chromosome"/>
</dbReference>
<dbReference type="GO" id="GO:0055085">
    <property type="term" value="P:transmembrane transport"/>
    <property type="evidence" value="ECO:0007669"/>
    <property type="project" value="InterPro"/>
</dbReference>
<proteinExistence type="inferred from homology"/>
<dbReference type="InterPro" id="IPR045621">
    <property type="entry name" value="BPD_transp_1_N"/>
</dbReference>
<feature type="transmembrane region" description="Helical" evidence="7">
    <location>
        <begin position="98"/>
        <end position="121"/>
    </location>
</feature>
<keyword evidence="4 7" id="KW-0812">Transmembrane</keyword>
<dbReference type="Pfam" id="PF19300">
    <property type="entry name" value="BPD_transp_1_N"/>
    <property type="match status" value="1"/>
</dbReference>
<dbReference type="RefSeq" id="WP_130607322.1">
    <property type="nucleotide sequence ID" value="NZ_AP019368.1"/>
</dbReference>
<sequence length="306" mass="33388">MVSYTIKRFFGALPTLLVVVTLSFFLMRLAPGGPFSGERVLTPAVQANLDAKYHLNDPIFIQYLDYIWSLMKGDFGPSFKYPDWTVNQLIAQGFPVSVWLGGWAILIAVLIGIAIGSLAAFKQNTWIDYMATGMSMTGISIPSFVTAPMMTLLFAVILHWLPAGGWNDGALTSMILPVTALALPQIAIISRIMRGSMIEVLKSNYIRTAKAKGIPNRVIIFRHAIRPAILPVVSYLGPATAGIITGSVVIEQIFSLPGLGSYITKGALNRDYTLVLGTVILFAAIIIAFNFIVDVLYAVIDPKIKY</sequence>
<dbReference type="SUPFAM" id="SSF161098">
    <property type="entry name" value="MetI-like"/>
    <property type="match status" value="1"/>
</dbReference>
<name>A0A4P2VLI7_FLUSA</name>
<evidence type="ECO:0000313" key="10">
    <source>
        <dbReference type="Proteomes" id="UP000291236"/>
    </source>
</evidence>
<dbReference type="KEGG" id="sbf:JCM31447_10910"/>
<dbReference type="EMBL" id="AP019368">
    <property type="protein sequence ID" value="BBH52650.1"/>
    <property type="molecule type" value="Genomic_DNA"/>
</dbReference>
<dbReference type="PROSITE" id="PS50928">
    <property type="entry name" value="ABC_TM1"/>
    <property type="match status" value="1"/>
</dbReference>
<dbReference type="Gene3D" id="1.10.3720.10">
    <property type="entry name" value="MetI-like"/>
    <property type="match status" value="1"/>
</dbReference>
<feature type="transmembrane region" description="Helical" evidence="7">
    <location>
        <begin position="274"/>
        <end position="300"/>
    </location>
</feature>
<dbReference type="CDD" id="cd06261">
    <property type="entry name" value="TM_PBP2"/>
    <property type="match status" value="1"/>
</dbReference>
<feature type="domain" description="ABC transmembrane type-1" evidence="8">
    <location>
        <begin position="94"/>
        <end position="297"/>
    </location>
</feature>
<dbReference type="Pfam" id="PF00528">
    <property type="entry name" value="BPD_transp_1"/>
    <property type="match status" value="1"/>
</dbReference>
<dbReference type="OrthoDB" id="5289542at2"/>
<dbReference type="InterPro" id="IPR035906">
    <property type="entry name" value="MetI-like_sf"/>
</dbReference>
<feature type="transmembrane region" description="Helical" evidence="7">
    <location>
        <begin position="141"/>
        <end position="162"/>
    </location>
</feature>
<evidence type="ECO:0000313" key="9">
    <source>
        <dbReference type="EMBL" id="BBH52650.1"/>
    </source>
</evidence>
<dbReference type="AlphaFoldDB" id="A0A4P2VLI7"/>
<evidence type="ECO:0000256" key="5">
    <source>
        <dbReference type="ARBA" id="ARBA00022989"/>
    </source>
</evidence>
<evidence type="ECO:0000256" key="2">
    <source>
        <dbReference type="ARBA" id="ARBA00022448"/>
    </source>
</evidence>
<organism evidence="9 10">
    <name type="scientific">Fluviispira sanaruensis</name>
    <dbReference type="NCBI Taxonomy" id="2493639"/>
    <lineage>
        <taxon>Bacteria</taxon>
        <taxon>Pseudomonadati</taxon>
        <taxon>Bdellovibrionota</taxon>
        <taxon>Oligoflexia</taxon>
        <taxon>Silvanigrellales</taxon>
        <taxon>Silvanigrellaceae</taxon>
        <taxon>Fluviispira</taxon>
    </lineage>
</organism>
<accession>A0A4P2VLI7</accession>
<evidence type="ECO:0000256" key="1">
    <source>
        <dbReference type="ARBA" id="ARBA00004651"/>
    </source>
</evidence>
<evidence type="ECO:0000256" key="3">
    <source>
        <dbReference type="ARBA" id="ARBA00022475"/>
    </source>
</evidence>
<feature type="transmembrane region" description="Helical" evidence="7">
    <location>
        <begin position="174"/>
        <end position="193"/>
    </location>
</feature>
<dbReference type="PANTHER" id="PTHR43163:SF6">
    <property type="entry name" value="DIPEPTIDE TRANSPORT SYSTEM PERMEASE PROTEIN DPPB-RELATED"/>
    <property type="match status" value="1"/>
</dbReference>
<evidence type="ECO:0000256" key="7">
    <source>
        <dbReference type="RuleBase" id="RU363032"/>
    </source>
</evidence>
<keyword evidence="5 7" id="KW-1133">Transmembrane helix</keyword>